<evidence type="ECO:0000313" key="1">
    <source>
        <dbReference type="EMBL" id="GJM94642.1"/>
    </source>
</evidence>
<proteinExistence type="predicted"/>
<accession>A0AAV5C8N1</accession>
<dbReference type="Proteomes" id="UP001054889">
    <property type="component" value="Unassembled WGS sequence"/>
</dbReference>
<dbReference type="EMBL" id="BQKI01000005">
    <property type="protein sequence ID" value="GJM94642.1"/>
    <property type="molecule type" value="Genomic_DNA"/>
</dbReference>
<comment type="caution">
    <text evidence="1">The sequence shown here is derived from an EMBL/GenBank/DDBJ whole genome shotgun (WGS) entry which is preliminary data.</text>
</comment>
<protein>
    <submittedName>
        <fullName evidence="1">Uncharacterized protein</fullName>
    </submittedName>
</protein>
<name>A0AAV5C8N1_ELECO</name>
<keyword evidence="2" id="KW-1185">Reference proteome</keyword>
<organism evidence="1 2">
    <name type="scientific">Eleusine coracana subsp. coracana</name>
    <dbReference type="NCBI Taxonomy" id="191504"/>
    <lineage>
        <taxon>Eukaryota</taxon>
        <taxon>Viridiplantae</taxon>
        <taxon>Streptophyta</taxon>
        <taxon>Embryophyta</taxon>
        <taxon>Tracheophyta</taxon>
        <taxon>Spermatophyta</taxon>
        <taxon>Magnoliopsida</taxon>
        <taxon>Liliopsida</taxon>
        <taxon>Poales</taxon>
        <taxon>Poaceae</taxon>
        <taxon>PACMAD clade</taxon>
        <taxon>Chloridoideae</taxon>
        <taxon>Cynodonteae</taxon>
        <taxon>Eleusininae</taxon>
        <taxon>Eleusine</taxon>
    </lineage>
</organism>
<reference evidence="1" key="2">
    <citation type="submission" date="2021-12" db="EMBL/GenBank/DDBJ databases">
        <title>Resequencing data analysis of finger millet.</title>
        <authorList>
            <person name="Hatakeyama M."/>
            <person name="Aluri S."/>
            <person name="Balachadran M.T."/>
            <person name="Sivarajan S.R."/>
            <person name="Poveda L."/>
            <person name="Shimizu-Inatsugi R."/>
            <person name="Schlapbach R."/>
            <person name="Sreeman S.M."/>
            <person name="Shimizu K.K."/>
        </authorList>
    </citation>
    <scope>NUCLEOTIDE SEQUENCE</scope>
</reference>
<dbReference type="AlphaFoldDB" id="A0AAV5C8N1"/>
<reference evidence="1" key="1">
    <citation type="journal article" date="2018" name="DNA Res.">
        <title>Multiple hybrid de novo genome assembly of finger millet, an orphan allotetraploid crop.</title>
        <authorList>
            <person name="Hatakeyama M."/>
            <person name="Aluri S."/>
            <person name="Balachadran M.T."/>
            <person name="Sivarajan S.R."/>
            <person name="Patrignani A."/>
            <person name="Gruter S."/>
            <person name="Poveda L."/>
            <person name="Shimizu-Inatsugi R."/>
            <person name="Baeten J."/>
            <person name="Francoijs K.J."/>
            <person name="Nataraja K.N."/>
            <person name="Reddy Y.A.N."/>
            <person name="Phadnis S."/>
            <person name="Ravikumar R.L."/>
            <person name="Schlapbach R."/>
            <person name="Sreeman S.M."/>
            <person name="Shimizu K.K."/>
        </authorList>
    </citation>
    <scope>NUCLEOTIDE SEQUENCE</scope>
</reference>
<gene>
    <name evidence="1" type="primary">ga11306</name>
    <name evidence="1" type="ORF">PR202_ga11306</name>
</gene>
<sequence>MPWKVMMSTDRTCSTGFRLALAKFVPRLVEAFTKIGADGCEQFHRVLLLSLHGGVTSGHGPPPAGHCS</sequence>
<evidence type="ECO:0000313" key="2">
    <source>
        <dbReference type="Proteomes" id="UP001054889"/>
    </source>
</evidence>